<dbReference type="InParanoid" id="B5YIU0"/>
<dbReference type="KEGG" id="tye:THEYE_A2027"/>
<dbReference type="EMBL" id="CP001147">
    <property type="protein sequence ID" value="ACI21895.1"/>
    <property type="molecule type" value="Genomic_DNA"/>
</dbReference>
<keyword evidence="2" id="KW-1185">Reference proteome</keyword>
<evidence type="ECO:0000313" key="1">
    <source>
        <dbReference type="EMBL" id="ACI21895.1"/>
    </source>
</evidence>
<dbReference type="EnsemblBacteria" id="ACI21895">
    <property type="protein sequence ID" value="ACI21895"/>
    <property type="gene ID" value="THEYE_A2027"/>
</dbReference>
<dbReference type="AlphaFoldDB" id="B5YIU0"/>
<dbReference type="PATRIC" id="fig|289376.4.peg.1977"/>
<protein>
    <submittedName>
        <fullName evidence="1">Uncharacterized protein</fullName>
    </submittedName>
</protein>
<reference evidence="2" key="1">
    <citation type="submission" date="2008-08" db="EMBL/GenBank/DDBJ databases">
        <title>The complete genome sequence of Thermodesulfovibrio yellowstonii strain ATCC 51303 / DSM 11347 / YP87.</title>
        <authorList>
            <person name="Dodson R.J."/>
            <person name="Durkin A.S."/>
            <person name="Wu M."/>
            <person name="Eisen J."/>
            <person name="Sutton G."/>
        </authorList>
    </citation>
    <scope>NUCLEOTIDE SEQUENCE [LARGE SCALE GENOMIC DNA]</scope>
    <source>
        <strain evidence="2">ATCC 51303 / DSM 11347 / YP87</strain>
    </source>
</reference>
<organism evidence="1 2">
    <name type="scientific">Thermodesulfovibrio yellowstonii (strain ATCC 51303 / DSM 11347 / YP87)</name>
    <dbReference type="NCBI Taxonomy" id="289376"/>
    <lineage>
        <taxon>Bacteria</taxon>
        <taxon>Pseudomonadati</taxon>
        <taxon>Nitrospirota</taxon>
        <taxon>Thermodesulfovibrionia</taxon>
        <taxon>Thermodesulfovibrionales</taxon>
        <taxon>Thermodesulfovibrionaceae</taxon>
        <taxon>Thermodesulfovibrio</taxon>
    </lineage>
</organism>
<name>B5YIU0_THEYD</name>
<sequence length="44" mass="5112">MTIEGLTKLYIPHGSDETNHHNLLKHFWNCLYIPHGSDETSFLT</sequence>
<gene>
    <name evidence="1" type="ordered locus">THEYE_A2027</name>
</gene>
<dbReference type="Proteomes" id="UP000000718">
    <property type="component" value="Chromosome"/>
</dbReference>
<dbReference type="HOGENOM" id="CLU_3223251_0_0_0"/>
<reference evidence="1 2" key="2">
    <citation type="journal article" date="2015" name="Genome Announc.">
        <title>Genome Sequence of the Sulfate-Reducing Thermophilic Bacterium Thermodesulfovibrio yellowstonii Strain DSM 11347T (Phylum Nitrospirae).</title>
        <authorList>
            <person name="Bhatnagar S."/>
            <person name="Badger J.H."/>
            <person name="Madupu R."/>
            <person name="Khouri H.M."/>
            <person name="O'Connor E.M."/>
            <person name="Robb F.T."/>
            <person name="Ward N.L."/>
            <person name="Eisen J.A."/>
        </authorList>
    </citation>
    <scope>NUCLEOTIDE SEQUENCE [LARGE SCALE GENOMIC DNA]</scope>
    <source>
        <strain evidence="2">ATCC 51303 / DSM 11347 / YP87</strain>
    </source>
</reference>
<evidence type="ECO:0000313" key="2">
    <source>
        <dbReference type="Proteomes" id="UP000000718"/>
    </source>
</evidence>
<accession>B5YIU0</accession>
<proteinExistence type="predicted"/>